<feature type="non-terminal residue" evidence="3">
    <location>
        <position position="1"/>
    </location>
</feature>
<name>A0A813IKK6_POLGL</name>
<keyword evidence="5" id="KW-1185">Reference proteome</keyword>
<comment type="caution">
    <text evidence="3">The sequence shown here is derived from an EMBL/GenBank/DDBJ whole genome shotgun (WGS) entry which is preliminary data.</text>
</comment>
<dbReference type="AlphaFoldDB" id="A0A813IKK6"/>
<evidence type="ECO:0000313" key="5">
    <source>
        <dbReference type="Proteomes" id="UP000654075"/>
    </source>
</evidence>
<protein>
    <submittedName>
        <fullName evidence="3">Uncharacterized protein</fullName>
    </submittedName>
</protein>
<evidence type="ECO:0000313" key="4">
    <source>
        <dbReference type="Proteomes" id="UP000626109"/>
    </source>
</evidence>
<dbReference type="EMBL" id="CAJNNW010009184">
    <property type="protein sequence ID" value="CAE8650776.1"/>
    <property type="molecule type" value="Genomic_DNA"/>
</dbReference>
<feature type="region of interest" description="Disordered" evidence="1">
    <location>
        <begin position="1"/>
        <end position="50"/>
    </location>
</feature>
<feature type="compositionally biased region" description="Gly residues" evidence="1">
    <location>
        <begin position="7"/>
        <end position="21"/>
    </location>
</feature>
<feature type="non-terminal residue" evidence="3">
    <location>
        <position position="74"/>
    </location>
</feature>
<proteinExistence type="predicted"/>
<accession>A0A813IKK6</accession>
<sequence>DNDHGLGPHGTAGGSIGGTKPGGKKSAPPRPIGFGGRHDHGKQLDDPVYPSKHVPASLLPVFPQDWRSAGRALL</sequence>
<organism evidence="3 4">
    <name type="scientific">Polarella glacialis</name>
    <name type="common">Dinoflagellate</name>
    <dbReference type="NCBI Taxonomy" id="89957"/>
    <lineage>
        <taxon>Eukaryota</taxon>
        <taxon>Sar</taxon>
        <taxon>Alveolata</taxon>
        <taxon>Dinophyceae</taxon>
        <taxon>Suessiales</taxon>
        <taxon>Suessiaceae</taxon>
        <taxon>Polarella</taxon>
    </lineage>
</organism>
<evidence type="ECO:0000313" key="3">
    <source>
        <dbReference type="EMBL" id="CAE8650776.1"/>
    </source>
</evidence>
<evidence type="ECO:0000256" key="1">
    <source>
        <dbReference type="SAM" id="MobiDB-lite"/>
    </source>
</evidence>
<reference evidence="3" key="1">
    <citation type="submission" date="2021-02" db="EMBL/GenBank/DDBJ databases">
        <authorList>
            <person name="Dougan E. K."/>
            <person name="Rhodes N."/>
            <person name="Thang M."/>
            <person name="Chan C."/>
        </authorList>
    </citation>
    <scope>NUCLEOTIDE SEQUENCE</scope>
</reference>
<dbReference type="Proteomes" id="UP000626109">
    <property type="component" value="Unassembled WGS sequence"/>
</dbReference>
<dbReference type="Proteomes" id="UP000654075">
    <property type="component" value="Unassembled WGS sequence"/>
</dbReference>
<evidence type="ECO:0000313" key="2">
    <source>
        <dbReference type="EMBL" id="CAE8627902.1"/>
    </source>
</evidence>
<gene>
    <name evidence="2" type="ORF">PGLA1383_LOCUS44617</name>
    <name evidence="3" type="ORF">PGLA2088_LOCUS8568</name>
</gene>
<dbReference type="OrthoDB" id="434606at2759"/>
<dbReference type="EMBL" id="CAJNNV010029283">
    <property type="protein sequence ID" value="CAE8627902.1"/>
    <property type="molecule type" value="Genomic_DNA"/>
</dbReference>
<feature type="compositionally biased region" description="Basic and acidic residues" evidence="1">
    <location>
        <begin position="36"/>
        <end position="45"/>
    </location>
</feature>